<accession>A0ABU2BUV7</accession>
<name>A0ABU2BUV7_9ACTN</name>
<feature type="domain" description="Amidohydrolase 3" evidence="1">
    <location>
        <begin position="50"/>
        <end position="404"/>
    </location>
</feature>
<keyword evidence="3" id="KW-1185">Reference proteome</keyword>
<dbReference type="Proteomes" id="UP001183648">
    <property type="component" value="Unassembled WGS sequence"/>
</dbReference>
<dbReference type="EC" id="3.5.4.1" evidence="2"/>
<evidence type="ECO:0000313" key="3">
    <source>
        <dbReference type="Proteomes" id="UP001183648"/>
    </source>
</evidence>
<reference evidence="2 3" key="1">
    <citation type="submission" date="2023-07" db="EMBL/GenBank/DDBJ databases">
        <title>Sequencing the genomes of 1000 actinobacteria strains.</title>
        <authorList>
            <person name="Klenk H.-P."/>
        </authorList>
    </citation>
    <scope>NUCLEOTIDE SEQUENCE [LARGE SCALE GENOMIC DNA]</scope>
    <source>
        <strain evidence="2 3">DSM 19426</strain>
    </source>
</reference>
<dbReference type="RefSeq" id="WP_310301738.1">
    <property type="nucleotide sequence ID" value="NZ_BAAAPS010000008.1"/>
</dbReference>
<evidence type="ECO:0000259" key="1">
    <source>
        <dbReference type="Pfam" id="PF07969"/>
    </source>
</evidence>
<evidence type="ECO:0000313" key="2">
    <source>
        <dbReference type="EMBL" id="MDR7362422.1"/>
    </source>
</evidence>
<protein>
    <submittedName>
        <fullName evidence="2">Cytosine deaminase</fullName>
        <ecNumber evidence="2">3.5.4.1</ecNumber>
    </submittedName>
</protein>
<dbReference type="PANTHER" id="PTHR32027">
    <property type="entry name" value="CYTOSINE DEAMINASE"/>
    <property type="match status" value="1"/>
</dbReference>
<dbReference type="SUPFAM" id="SSF51556">
    <property type="entry name" value="Metallo-dependent hydrolases"/>
    <property type="match status" value="1"/>
</dbReference>
<organism evidence="2 3">
    <name type="scientific">Nocardioides marmoribigeumensis</name>
    <dbReference type="NCBI Taxonomy" id="433649"/>
    <lineage>
        <taxon>Bacteria</taxon>
        <taxon>Bacillati</taxon>
        <taxon>Actinomycetota</taxon>
        <taxon>Actinomycetes</taxon>
        <taxon>Propionibacteriales</taxon>
        <taxon>Nocardioidaceae</taxon>
        <taxon>Nocardioides</taxon>
    </lineage>
</organism>
<dbReference type="EMBL" id="JAVDYG010000001">
    <property type="protein sequence ID" value="MDR7362422.1"/>
    <property type="molecule type" value="Genomic_DNA"/>
</dbReference>
<gene>
    <name evidence="2" type="ORF">J2S63_001975</name>
</gene>
<dbReference type="GO" id="GO:0004131">
    <property type="term" value="F:cytosine deaminase activity"/>
    <property type="evidence" value="ECO:0007669"/>
    <property type="project" value="UniProtKB-EC"/>
</dbReference>
<sequence length="419" mass="43904">MSAEPLTVLRGATVEGRGVVDVHLRGELIERIVPHQAADPAGTGEPVESVDLSGHVLLPAAVEPHAHLDKALLWSRAANPGGDLAGAIDAHHRVAGSIGAADVRDRALAALQVAVRRGYTAVRSHVNVEQEPGTCSLEALLGVREEVAEAVDLDLAAMVGLPVTGEAGRANRDLLDRALELGADLVGGAPWLDDRPHEAVDLLVGAAAAAGRGVDLHLDETLDDRMLAVRTFARAVERHGLGGRATASHCVSLGQQTEEEARSVAAVLREVGIAVVTLPQTNLGLQARGVRTRAPRATAPVQLLREAGVTVAGGGDNWRDMFNPVGRIDPLETAALLVAACHVSPAEAYLMTSAEAAVVTGRPRRTVEEGAPAELLAVRADDVAGAVADATEHRTVVHRGRVVARTEVTHRPVRNWPDM</sequence>
<dbReference type="InterPro" id="IPR013108">
    <property type="entry name" value="Amidohydro_3"/>
</dbReference>
<dbReference type="PANTHER" id="PTHR32027:SF9">
    <property type="entry name" value="BLL3847 PROTEIN"/>
    <property type="match status" value="1"/>
</dbReference>
<dbReference type="InterPro" id="IPR011059">
    <property type="entry name" value="Metal-dep_hydrolase_composite"/>
</dbReference>
<dbReference type="InterPro" id="IPR032466">
    <property type="entry name" value="Metal_Hydrolase"/>
</dbReference>
<proteinExistence type="predicted"/>
<dbReference type="Pfam" id="PF07969">
    <property type="entry name" value="Amidohydro_3"/>
    <property type="match status" value="1"/>
</dbReference>
<keyword evidence="2" id="KW-0378">Hydrolase</keyword>
<dbReference type="Gene3D" id="3.20.20.140">
    <property type="entry name" value="Metal-dependent hydrolases"/>
    <property type="match status" value="1"/>
</dbReference>
<dbReference type="InterPro" id="IPR052349">
    <property type="entry name" value="Metallo-hydrolase_Enzymes"/>
</dbReference>
<dbReference type="Gene3D" id="2.30.40.10">
    <property type="entry name" value="Urease, subunit C, domain 1"/>
    <property type="match status" value="1"/>
</dbReference>
<comment type="caution">
    <text evidence="2">The sequence shown here is derived from an EMBL/GenBank/DDBJ whole genome shotgun (WGS) entry which is preliminary data.</text>
</comment>